<dbReference type="AlphaFoldDB" id="A0AAW0VYL2"/>
<sequence length="107" mass="12149">STSFGLEYQLLTGLSTSHQSTSARLEYHLLARVPTSNQTPHGIVSIQRLGTVLFPGIDLNCKKKLPCRSMTLTDLALPKERDEKKKLTRVPVFDKTKTFWPEYHTSF</sequence>
<gene>
    <name evidence="1" type="ORF">OTU49_012408</name>
</gene>
<keyword evidence="2" id="KW-1185">Reference proteome</keyword>
<reference evidence="1 2" key="1">
    <citation type="journal article" date="2024" name="BMC Genomics">
        <title>Genome assembly of redclaw crayfish (Cherax quadricarinatus) provides insights into its immune adaptation and hypoxia tolerance.</title>
        <authorList>
            <person name="Liu Z."/>
            <person name="Zheng J."/>
            <person name="Li H."/>
            <person name="Fang K."/>
            <person name="Wang S."/>
            <person name="He J."/>
            <person name="Zhou D."/>
            <person name="Weng S."/>
            <person name="Chi M."/>
            <person name="Gu Z."/>
            <person name="He J."/>
            <person name="Li F."/>
            <person name="Wang M."/>
        </authorList>
    </citation>
    <scope>NUCLEOTIDE SEQUENCE [LARGE SCALE GENOMIC DNA]</scope>
    <source>
        <strain evidence="1">ZL_2023a</strain>
    </source>
</reference>
<proteinExistence type="predicted"/>
<dbReference type="EMBL" id="JARKIK010000097">
    <property type="protein sequence ID" value="KAK8721976.1"/>
    <property type="molecule type" value="Genomic_DNA"/>
</dbReference>
<evidence type="ECO:0000313" key="1">
    <source>
        <dbReference type="EMBL" id="KAK8721976.1"/>
    </source>
</evidence>
<feature type="non-terminal residue" evidence="1">
    <location>
        <position position="1"/>
    </location>
</feature>
<evidence type="ECO:0000313" key="2">
    <source>
        <dbReference type="Proteomes" id="UP001445076"/>
    </source>
</evidence>
<name>A0AAW0VYL2_CHEQU</name>
<accession>A0AAW0VYL2</accession>
<protein>
    <submittedName>
        <fullName evidence="1">Uncharacterized protein</fullName>
    </submittedName>
</protein>
<organism evidence="1 2">
    <name type="scientific">Cherax quadricarinatus</name>
    <name type="common">Australian red claw crayfish</name>
    <dbReference type="NCBI Taxonomy" id="27406"/>
    <lineage>
        <taxon>Eukaryota</taxon>
        <taxon>Metazoa</taxon>
        <taxon>Ecdysozoa</taxon>
        <taxon>Arthropoda</taxon>
        <taxon>Crustacea</taxon>
        <taxon>Multicrustacea</taxon>
        <taxon>Malacostraca</taxon>
        <taxon>Eumalacostraca</taxon>
        <taxon>Eucarida</taxon>
        <taxon>Decapoda</taxon>
        <taxon>Pleocyemata</taxon>
        <taxon>Astacidea</taxon>
        <taxon>Parastacoidea</taxon>
        <taxon>Parastacidae</taxon>
        <taxon>Cherax</taxon>
    </lineage>
</organism>
<dbReference type="Proteomes" id="UP001445076">
    <property type="component" value="Unassembled WGS sequence"/>
</dbReference>
<comment type="caution">
    <text evidence="1">The sequence shown here is derived from an EMBL/GenBank/DDBJ whole genome shotgun (WGS) entry which is preliminary data.</text>
</comment>